<dbReference type="Proteomes" id="UP001219355">
    <property type="component" value="Chromosome 5"/>
</dbReference>
<dbReference type="SUPFAM" id="SSF89957">
    <property type="entry name" value="MTH1187/YkoF-like"/>
    <property type="match status" value="1"/>
</dbReference>
<dbReference type="NCBIfam" id="TIGR00106">
    <property type="entry name" value="MTH1187 family thiamine-binding protein"/>
    <property type="match status" value="1"/>
</dbReference>
<name>A0AAF0IL96_9EURO</name>
<evidence type="ECO:0000256" key="1">
    <source>
        <dbReference type="ARBA" id="ARBA00010272"/>
    </source>
</evidence>
<evidence type="ECO:0000313" key="4">
    <source>
        <dbReference type="Proteomes" id="UP001219355"/>
    </source>
</evidence>
<dbReference type="AlphaFoldDB" id="A0AAF0IL96"/>
<accession>A0AAF0IL96</accession>
<evidence type="ECO:0000259" key="2">
    <source>
        <dbReference type="Pfam" id="PF01910"/>
    </source>
</evidence>
<evidence type="ECO:0000313" key="3">
    <source>
        <dbReference type="EMBL" id="WEW61750.1"/>
    </source>
</evidence>
<keyword evidence="4" id="KW-1185">Reference proteome</keyword>
<dbReference type="Gene3D" id="3.30.70.930">
    <property type="match status" value="1"/>
</dbReference>
<sequence>MANPETSPEKYTPPNHCIADFSLIPIGTGSPSVSEAIADVERLVGKSGLKYLMHSSGTTVEGPWDRVFTLIGQAHSMLHQKGMARVHTDIRVGSRVDKKETMEDKVKVVQDILARQP</sequence>
<dbReference type="PANTHER" id="PTHR33777">
    <property type="entry name" value="UPF0045 PROTEIN ECM15"/>
    <property type="match status" value="1"/>
</dbReference>
<reference evidence="3" key="1">
    <citation type="submission" date="2023-03" db="EMBL/GenBank/DDBJ databases">
        <title>Emydomyces testavorans Genome Sequence.</title>
        <authorList>
            <person name="Hoyer L."/>
        </authorList>
    </citation>
    <scope>NUCLEOTIDE SEQUENCE</scope>
    <source>
        <strain evidence="3">16-2883</strain>
    </source>
</reference>
<dbReference type="Pfam" id="PF01910">
    <property type="entry name" value="Thiamine_BP"/>
    <property type="match status" value="1"/>
</dbReference>
<proteinExistence type="inferred from homology"/>
<dbReference type="GO" id="GO:0005829">
    <property type="term" value="C:cytosol"/>
    <property type="evidence" value="ECO:0007669"/>
    <property type="project" value="TreeGrafter"/>
</dbReference>
<dbReference type="InterPro" id="IPR051614">
    <property type="entry name" value="UPF0045_domain"/>
</dbReference>
<comment type="similarity">
    <text evidence="1">Belongs to the UPF0045 family.</text>
</comment>
<dbReference type="InterPro" id="IPR029756">
    <property type="entry name" value="MTH1187/YkoF-like"/>
</dbReference>
<organism evidence="3 4">
    <name type="scientific">Emydomyces testavorans</name>
    <dbReference type="NCBI Taxonomy" id="2070801"/>
    <lineage>
        <taxon>Eukaryota</taxon>
        <taxon>Fungi</taxon>
        <taxon>Dikarya</taxon>
        <taxon>Ascomycota</taxon>
        <taxon>Pezizomycotina</taxon>
        <taxon>Eurotiomycetes</taxon>
        <taxon>Eurotiomycetidae</taxon>
        <taxon>Onygenales</taxon>
        <taxon>Nannizziopsiaceae</taxon>
        <taxon>Emydomyces</taxon>
    </lineage>
</organism>
<dbReference type="EMBL" id="CP120631">
    <property type="protein sequence ID" value="WEW61750.1"/>
    <property type="molecule type" value="Genomic_DNA"/>
</dbReference>
<feature type="domain" description="Thiamine-binding protein" evidence="2">
    <location>
        <begin position="19"/>
        <end position="110"/>
    </location>
</feature>
<protein>
    <recommendedName>
        <fullName evidence="2">Thiamine-binding protein domain-containing protein</fullName>
    </recommendedName>
</protein>
<dbReference type="PANTHER" id="PTHR33777:SF1">
    <property type="entry name" value="UPF0045 PROTEIN ECM15"/>
    <property type="match status" value="1"/>
</dbReference>
<dbReference type="InterPro" id="IPR002767">
    <property type="entry name" value="Thiamine_BP"/>
</dbReference>
<gene>
    <name evidence="3" type="ORF">PRK78_007244</name>
</gene>